<dbReference type="Gene3D" id="3.40.800.10">
    <property type="entry name" value="Ureohydrolase domain"/>
    <property type="match status" value="1"/>
</dbReference>
<accession>A0A7R9KA32</accession>
<protein>
    <submittedName>
        <fullName evidence="1">Uncharacterized protein</fullName>
    </submittedName>
</protein>
<dbReference type="EMBL" id="OE861560">
    <property type="protein sequence ID" value="CAD7617184.1"/>
    <property type="molecule type" value="Genomic_DNA"/>
</dbReference>
<dbReference type="InterPro" id="IPR023696">
    <property type="entry name" value="Ureohydrolase_dom_sf"/>
</dbReference>
<name>A0A7R9KA32_TIMGE</name>
<evidence type="ECO:0000313" key="1">
    <source>
        <dbReference type="EMBL" id="CAD7617184.1"/>
    </source>
</evidence>
<dbReference type="AlphaFoldDB" id="A0A7R9KA32"/>
<dbReference type="SUPFAM" id="SSF52768">
    <property type="entry name" value="Arginase/deacetylase"/>
    <property type="match status" value="1"/>
</dbReference>
<gene>
    <name evidence="1" type="ORF">TGEB3V08_LOCUS11906</name>
</gene>
<proteinExistence type="predicted"/>
<organism evidence="1">
    <name type="scientific">Timema genevievae</name>
    <name type="common">Walking stick</name>
    <dbReference type="NCBI Taxonomy" id="629358"/>
    <lineage>
        <taxon>Eukaryota</taxon>
        <taxon>Metazoa</taxon>
        <taxon>Ecdysozoa</taxon>
        <taxon>Arthropoda</taxon>
        <taxon>Hexapoda</taxon>
        <taxon>Insecta</taxon>
        <taxon>Pterygota</taxon>
        <taxon>Neoptera</taxon>
        <taxon>Polyneoptera</taxon>
        <taxon>Phasmatodea</taxon>
        <taxon>Timematodea</taxon>
        <taxon>Timematoidea</taxon>
        <taxon>Timematidae</taxon>
        <taxon>Timema</taxon>
    </lineage>
</organism>
<reference evidence="1" key="1">
    <citation type="submission" date="2020-11" db="EMBL/GenBank/DDBJ databases">
        <authorList>
            <person name="Tran Van P."/>
        </authorList>
    </citation>
    <scope>NUCLEOTIDE SEQUENCE</scope>
</reference>
<sequence>MKSGVELAPETIRSQDLLTDLHRMGYDVFDYGDITYPVVETAEVYHKMKNLQHIAACHEKVRTLDCLFISDFSGPLIHFIIPWQTRWCTTTNQESILDASKKILKPFLLFQIFPI</sequence>